<organism evidence="1 2">
    <name type="scientific">Mycena metata</name>
    <dbReference type="NCBI Taxonomy" id="1033252"/>
    <lineage>
        <taxon>Eukaryota</taxon>
        <taxon>Fungi</taxon>
        <taxon>Dikarya</taxon>
        <taxon>Basidiomycota</taxon>
        <taxon>Agaricomycotina</taxon>
        <taxon>Agaricomycetes</taxon>
        <taxon>Agaricomycetidae</taxon>
        <taxon>Agaricales</taxon>
        <taxon>Marasmiineae</taxon>
        <taxon>Mycenaceae</taxon>
        <taxon>Mycena</taxon>
    </lineage>
</organism>
<gene>
    <name evidence="1" type="ORF">B0H16DRAFT_1628671</name>
</gene>
<dbReference type="Pfam" id="PF13374">
    <property type="entry name" value="TPR_10"/>
    <property type="match status" value="1"/>
</dbReference>
<evidence type="ECO:0000313" key="1">
    <source>
        <dbReference type="EMBL" id="KAJ7711360.1"/>
    </source>
</evidence>
<dbReference type="AlphaFoldDB" id="A0AAD7MCY5"/>
<evidence type="ECO:0000313" key="2">
    <source>
        <dbReference type="Proteomes" id="UP001215598"/>
    </source>
</evidence>
<dbReference type="InterPro" id="IPR011990">
    <property type="entry name" value="TPR-like_helical_dom_sf"/>
</dbReference>
<sequence length="58" mass="6762">ALGLGVELLQRRRQLLGDKHPHTILAMEHLVKTYQNLGKQEEMEELEQLIEDTKKLLL</sequence>
<feature type="non-terminal residue" evidence="1">
    <location>
        <position position="1"/>
    </location>
</feature>
<keyword evidence="2" id="KW-1185">Reference proteome</keyword>
<dbReference type="Proteomes" id="UP001215598">
    <property type="component" value="Unassembled WGS sequence"/>
</dbReference>
<evidence type="ECO:0008006" key="3">
    <source>
        <dbReference type="Google" id="ProtNLM"/>
    </source>
</evidence>
<comment type="caution">
    <text evidence="1">The sequence shown here is derived from an EMBL/GenBank/DDBJ whole genome shotgun (WGS) entry which is preliminary data.</text>
</comment>
<protein>
    <recommendedName>
        <fullName evidence="3">Kinesin light chain</fullName>
    </recommendedName>
</protein>
<dbReference type="EMBL" id="JARKIB010000398">
    <property type="protein sequence ID" value="KAJ7711360.1"/>
    <property type="molecule type" value="Genomic_DNA"/>
</dbReference>
<reference evidence="1" key="1">
    <citation type="submission" date="2023-03" db="EMBL/GenBank/DDBJ databases">
        <title>Massive genome expansion in bonnet fungi (Mycena s.s.) driven by repeated elements and novel gene families across ecological guilds.</title>
        <authorList>
            <consortium name="Lawrence Berkeley National Laboratory"/>
            <person name="Harder C.B."/>
            <person name="Miyauchi S."/>
            <person name="Viragh M."/>
            <person name="Kuo A."/>
            <person name="Thoen E."/>
            <person name="Andreopoulos B."/>
            <person name="Lu D."/>
            <person name="Skrede I."/>
            <person name="Drula E."/>
            <person name="Henrissat B."/>
            <person name="Morin E."/>
            <person name="Kohler A."/>
            <person name="Barry K."/>
            <person name="LaButti K."/>
            <person name="Morin E."/>
            <person name="Salamov A."/>
            <person name="Lipzen A."/>
            <person name="Mereny Z."/>
            <person name="Hegedus B."/>
            <person name="Baldrian P."/>
            <person name="Stursova M."/>
            <person name="Weitz H."/>
            <person name="Taylor A."/>
            <person name="Grigoriev I.V."/>
            <person name="Nagy L.G."/>
            <person name="Martin F."/>
            <person name="Kauserud H."/>
        </authorList>
    </citation>
    <scope>NUCLEOTIDE SEQUENCE</scope>
    <source>
        <strain evidence="1">CBHHK182m</strain>
    </source>
</reference>
<accession>A0AAD7MCY5</accession>
<dbReference type="Gene3D" id="1.25.40.10">
    <property type="entry name" value="Tetratricopeptide repeat domain"/>
    <property type="match status" value="1"/>
</dbReference>
<name>A0AAD7MCY5_9AGAR</name>
<proteinExistence type="predicted"/>